<feature type="domain" description="ELMO" evidence="2">
    <location>
        <begin position="101"/>
        <end position="269"/>
    </location>
</feature>
<proteinExistence type="predicted"/>
<dbReference type="PROSITE" id="PS51335">
    <property type="entry name" value="ELMO"/>
    <property type="match status" value="1"/>
</dbReference>
<name>A0AAU9JEJ9_9CILI</name>
<dbReference type="Pfam" id="PF04727">
    <property type="entry name" value="ELMO_CED12"/>
    <property type="match status" value="1"/>
</dbReference>
<sequence>MASHRNEFLIYRWYIWLLLANAKILREKFSFVYPNIQKWILILMASSDELLDKEEEVSYFYENCCEKCCGASRFAINDEELHALNVLRRRARVKYNRANSLHSETLKQLWMVTFPGQEMLEDLISDQWKSIGFQGKDPATDFRGAGLFGLTQLYYMASHYPQEYKNILDNSHDYSFAISALNVTHFYMYFFQIFSRNTIVMNDRRAPPRVMKAFCALNAQDQSAIDELYVATVIRMHKDWIEISKSKNVTIMDFRRAIDSSTTHMEGILRGMPENMLELKRLSFNS</sequence>
<dbReference type="InterPro" id="IPR050868">
    <property type="entry name" value="ELMO_domain-containing"/>
</dbReference>
<protein>
    <recommendedName>
        <fullName evidence="2">ELMO domain-containing protein</fullName>
    </recommendedName>
</protein>
<dbReference type="Proteomes" id="UP001162131">
    <property type="component" value="Unassembled WGS sequence"/>
</dbReference>
<feature type="chain" id="PRO_5043482413" description="ELMO domain-containing protein" evidence="1">
    <location>
        <begin position="23"/>
        <end position="286"/>
    </location>
</feature>
<organism evidence="3 4">
    <name type="scientific">Blepharisma stoltei</name>
    <dbReference type="NCBI Taxonomy" id="1481888"/>
    <lineage>
        <taxon>Eukaryota</taxon>
        <taxon>Sar</taxon>
        <taxon>Alveolata</taxon>
        <taxon>Ciliophora</taxon>
        <taxon>Postciliodesmatophora</taxon>
        <taxon>Heterotrichea</taxon>
        <taxon>Heterotrichida</taxon>
        <taxon>Blepharismidae</taxon>
        <taxon>Blepharisma</taxon>
    </lineage>
</organism>
<keyword evidence="4" id="KW-1185">Reference proteome</keyword>
<keyword evidence="1" id="KW-0732">Signal</keyword>
<evidence type="ECO:0000259" key="2">
    <source>
        <dbReference type="PROSITE" id="PS51335"/>
    </source>
</evidence>
<dbReference type="PANTHER" id="PTHR12771">
    <property type="entry name" value="ENGULFMENT AND CELL MOTILITY"/>
    <property type="match status" value="1"/>
</dbReference>
<comment type="caution">
    <text evidence="3">The sequence shown here is derived from an EMBL/GenBank/DDBJ whole genome shotgun (WGS) entry which is preliminary data.</text>
</comment>
<evidence type="ECO:0000256" key="1">
    <source>
        <dbReference type="SAM" id="SignalP"/>
    </source>
</evidence>
<evidence type="ECO:0000313" key="3">
    <source>
        <dbReference type="EMBL" id="CAG9325342.1"/>
    </source>
</evidence>
<feature type="signal peptide" evidence="1">
    <location>
        <begin position="1"/>
        <end position="22"/>
    </location>
</feature>
<gene>
    <name evidence="3" type="ORF">BSTOLATCC_MIC38604</name>
</gene>
<reference evidence="3" key="1">
    <citation type="submission" date="2021-09" db="EMBL/GenBank/DDBJ databases">
        <authorList>
            <consortium name="AG Swart"/>
            <person name="Singh M."/>
            <person name="Singh A."/>
            <person name="Seah K."/>
            <person name="Emmerich C."/>
        </authorList>
    </citation>
    <scope>NUCLEOTIDE SEQUENCE</scope>
    <source>
        <strain evidence="3">ATCC30299</strain>
    </source>
</reference>
<dbReference type="AlphaFoldDB" id="A0AAU9JEJ9"/>
<accession>A0AAU9JEJ9</accession>
<dbReference type="InterPro" id="IPR006816">
    <property type="entry name" value="ELMO_dom"/>
</dbReference>
<evidence type="ECO:0000313" key="4">
    <source>
        <dbReference type="Proteomes" id="UP001162131"/>
    </source>
</evidence>
<dbReference type="EMBL" id="CAJZBQ010000038">
    <property type="protein sequence ID" value="CAG9325342.1"/>
    <property type="molecule type" value="Genomic_DNA"/>
</dbReference>
<dbReference type="PANTHER" id="PTHR12771:SF56">
    <property type="entry name" value="CED-12"/>
    <property type="match status" value="1"/>
</dbReference>